<dbReference type="EMBL" id="JAJVKT010000064">
    <property type="protein sequence ID" value="MCE7511393.1"/>
    <property type="molecule type" value="Genomic_DNA"/>
</dbReference>
<organism evidence="1 2">
    <name type="scientific">Alloalcanivorax xenomutans</name>
    <dbReference type="NCBI Taxonomy" id="1094342"/>
    <lineage>
        <taxon>Bacteria</taxon>
        <taxon>Pseudomonadati</taxon>
        <taxon>Pseudomonadota</taxon>
        <taxon>Gammaproteobacteria</taxon>
        <taxon>Oceanospirillales</taxon>
        <taxon>Alcanivoracaceae</taxon>
        <taxon>Alloalcanivorax</taxon>
    </lineage>
</organism>
<keyword evidence="2" id="KW-1185">Reference proteome</keyword>
<comment type="caution">
    <text evidence="1">The sequence shown here is derived from an EMBL/GenBank/DDBJ whole genome shotgun (WGS) entry which is preliminary data.</text>
</comment>
<dbReference type="AlphaFoldDB" id="A0A9Q3ZF16"/>
<sequence length="114" mass="12139">MKTSSSLLKIGAVIATVAILIAVGRTMSNEIAPVHDAVELRKAIDLHKAALRELFPTLQGMATDAEQGGVVLTVRSESGIMNEAAMKEEAEALLGVPVKVRLLPVELRQQSPVQ</sequence>
<accession>A0A9Q3ZF16</accession>
<dbReference type="RefSeq" id="WP_233918415.1">
    <property type="nucleotide sequence ID" value="NZ_JAJVKS010000031.1"/>
</dbReference>
<protein>
    <submittedName>
        <fullName evidence="1">Uncharacterized protein</fullName>
    </submittedName>
</protein>
<evidence type="ECO:0000313" key="1">
    <source>
        <dbReference type="EMBL" id="MCE7511393.1"/>
    </source>
</evidence>
<reference evidence="1" key="1">
    <citation type="submission" date="2022-01" db="EMBL/GenBank/DDBJ databases">
        <authorList>
            <person name="Karlyshev A.V."/>
            <person name="Jaspars M."/>
        </authorList>
    </citation>
    <scope>NUCLEOTIDE SEQUENCE</scope>
    <source>
        <strain evidence="1">AGSA3-2</strain>
    </source>
</reference>
<name>A0A9Q3ZF16_9GAMM</name>
<evidence type="ECO:0000313" key="2">
    <source>
        <dbReference type="Proteomes" id="UP001107961"/>
    </source>
</evidence>
<gene>
    <name evidence="1" type="ORF">LZG35_22405</name>
</gene>
<dbReference type="Proteomes" id="UP001107961">
    <property type="component" value="Unassembled WGS sequence"/>
</dbReference>
<proteinExistence type="predicted"/>